<feature type="non-terminal residue" evidence="3">
    <location>
        <position position="1739"/>
    </location>
</feature>
<accession>A0A1H3XGX5</accession>
<protein>
    <recommendedName>
        <fullName evidence="5">Autotransporter domain-containing protein</fullName>
    </recommendedName>
</protein>
<keyword evidence="2" id="KW-0812">Transmembrane</keyword>
<evidence type="ECO:0000256" key="2">
    <source>
        <dbReference type="SAM" id="Phobius"/>
    </source>
</evidence>
<feature type="transmembrane region" description="Helical" evidence="2">
    <location>
        <begin position="21"/>
        <end position="38"/>
    </location>
</feature>
<proteinExistence type="predicted"/>
<gene>
    <name evidence="3" type="ORF">SAMN05660648_01500</name>
</gene>
<evidence type="ECO:0000313" key="4">
    <source>
        <dbReference type="Proteomes" id="UP000183469"/>
    </source>
</evidence>
<dbReference type="Proteomes" id="UP000183469">
    <property type="component" value="Unassembled WGS sequence"/>
</dbReference>
<evidence type="ECO:0000256" key="1">
    <source>
        <dbReference type="SAM" id="MobiDB-lite"/>
    </source>
</evidence>
<dbReference type="EMBL" id="FNQG01000005">
    <property type="protein sequence ID" value="SDZ98470.1"/>
    <property type="molecule type" value="Genomic_DNA"/>
</dbReference>
<name>A0A1H3XGX5_SELRU</name>
<feature type="compositionally biased region" description="Acidic residues" evidence="1">
    <location>
        <begin position="1627"/>
        <end position="1636"/>
    </location>
</feature>
<feature type="compositionally biased region" description="Gly residues" evidence="1">
    <location>
        <begin position="1521"/>
        <end position="1530"/>
    </location>
</feature>
<keyword evidence="2" id="KW-1133">Transmembrane helix</keyword>
<sequence>MEGDDSMTGKERKRNLQLTRYIVCALILGNGLLFAPTAEADDIEVTGAPTGAQYSIHTDNTNRRAYPQFNTDTWTLNYDSDDNAWASYNAYGAYKGTGGGTFTLLNGQIAAAYGKYENIGDVSGGIVNINGGSVGMVYGGKTDSGGDATFNRVTMTGGTLTAAGRITGAGANNHEMSYNSVSIGGDVTIEGGSNRIGGVYATSNNEIATKMEHNSLNLSGTTKGLESATIAGAYSLTETSSATYNDNNIYIGCSRYYTGFNSTNAQSHFAVTNVWEGKNSAGTAINNTVYKVQAVSTIVLGKVKWDTSVPVLKATNGIIFRDGANKLDISNMSFANTLPSSGTMTLLSSTANNFSSGISVTGTAGTKSINSTTATYVQKGTNTTNAANGVTLTYEEKAGYAALNSDKSGVTYTFGNAPVSKVTLGAMTWGTGRSGSGYTYNGNSSGKTDIDATNLTFSDTATVNPLSQPMTLLSDATSITGGTITQPGTGNGTVTAVFTDDTITYNGTTAKGTVSVGTGDNAGKVLYTINSGTLSGINLNGWDGTTSAIPTGWTGTNVAVATGDTFAYTPTTNVDIFTTTTPNFFGEVTGTHRYTNQGEAFSNEDKGVTISGNKAGGVKVTNNGSIANAKLTYYAEAFDGHTITLGSMAWGTPREAGSAYNFGNLTAIDATNLSFTNPMAVGTVGTSTALLTNATDLPASFSNITYASGASSHTQDFTGAAADNGVKFNGTINGTVSTTLGQVNYTVSGKSITGIDLAGWDSTKAAYSLTGWTNDLTAGSINASGFTAPTTLTAGNSQNIITTSTPNYFSDAYITGAQKYGPSTESSSDTDKGVTFTGSQQKGVKASDNGQNLVYAVGDMTVSDITLGNMEVGTPRTATGNYTFNGSTTIDATNLKFDNPADVADATDSTLVTGATGITSSNTVTGASHSQAFTNAAMGGGIKVSGTLNGTVSAVADGVNYTVDNKTISSMDLSGWDTTTENTTLPDAKWTGSNVAVSTGTFTAPTTDKTIFTTNIGEFFGDVTGAMAYTSGAAFSETGTEGVTLSGTKSGGVKKSDDGSDLEFIAEAKTVNNITLGNMTWGTGRAMPASGYTFSVAANGVDATNLKFSFTGTDANTIANGDDWNLLTNANGLAADLVVKGTPVSQNISYSLANGATLGGTLTGKVKTYANTVNYAVTGKTLDSVDISGWDGSTTGAVNDTWSKAASGIAVTGSGFTAPTAVGDYNILTATPTGYFTGAQIADSIAYKTGSTFSETASNITLSGTQDRGVKVNTDGTALQYSIGNANINNIKIGNVTYTKDGTLINKSAALYDYSQLNSNGLDISSFGLSMTDEQKKSAATNDSMTLVQANTTLNDIAAKATGKSTYTYDATSGLAVKGAVTGAVAATNNNVVYTVTGNTASTLTFGTVAWNTGTYARQASEIAYTGALVNADNITFTGTDTLNVGDTMVLVSNYGNSVNKISSGIFTLNGQTGKGHAYWNGGNLYYVIDRAAGTSVPTVNAIGNKEIVDSNPDYNNPAGVPGGQAQGGGESKDNETIINNSHIHKNTDGTGGDANGGTSEDGDADKNHLTVNNSTVDGDANGGTSDTGNTEENEVIIKRGTIHGGVAGGETLGGHGGSRRNKTTVEEESTVEGDVDGGKTGGDGETEENEVVITGSKIGGDVNGGHSGGSGGSKGNETTLDGTEVGGDVNGGKTDGNGETKGNEANVKNGSKVTGTVTGGRSGGNGDCTGNAAEVEGS</sequence>
<feature type="compositionally biased region" description="Low complexity" evidence="1">
    <location>
        <begin position="1708"/>
        <end position="1717"/>
    </location>
</feature>
<feature type="compositionally biased region" description="Gly residues" evidence="1">
    <location>
        <begin position="1718"/>
        <end position="1728"/>
    </location>
</feature>
<feature type="region of interest" description="Disordered" evidence="1">
    <location>
        <begin position="1511"/>
        <end position="1739"/>
    </location>
</feature>
<feature type="compositionally biased region" description="Gly residues" evidence="1">
    <location>
        <begin position="1658"/>
        <end position="1675"/>
    </location>
</feature>
<feature type="compositionally biased region" description="Gly residues" evidence="1">
    <location>
        <begin position="1603"/>
        <end position="1617"/>
    </location>
</feature>
<feature type="compositionally biased region" description="Gly residues" evidence="1">
    <location>
        <begin position="1685"/>
        <end position="1696"/>
    </location>
</feature>
<reference evidence="3 4" key="1">
    <citation type="submission" date="2016-10" db="EMBL/GenBank/DDBJ databases">
        <authorList>
            <person name="de Groot N.N."/>
        </authorList>
    </citation>
    <scope>NUCLEOTIDE SEQUENCE [LARGE SCALE GENOMIC DNA]</scope>
    <source>
        <strain evidence="3 4">DSM 2872</strain>
    </source>
</reference>
<organism evidence="3 4">
    <name type="scientific">Selenomonas ruminantium</name>
    <dbReference type="NCBI Taxonomy" id="971"/>
    <lineage>
        <taxon>Bacteria</taxon>
        <taxon>Bacillati</taxon>
        <taxon>Bacillota</taxon>
        <taxon>Negativicutes</taxon>
        <taxon>Selenomonadales</taxon>
        <taxon>Selenomonadaceae</taxon>
        <taxon>Selenomonas</taxon>
    </lineage>
</organism>
<feature type="compositionally biased region" description="Polar residues" evidence="1">
    <location>
        <begin position="1570"/>
        <end position="1589"/>
    </location>
</feature>
<evidence type="ECO:0008006" key="5">
    <source>
        <dbReference type="Google" id="ProtNLM"/>
    </source>
</evidence>
<evidence type="ECO:0000313" key="3">
    <source>
        <dbReference type="EMBL" id="SDZ98470.1"/>
    </source>
</evidence>
<feature type="region of interest" description="Disordered" evidence="1">
    <location>
        <begin position="820"/>
        <end position="843"/>
    </location>
</feature>
<keyword evidence="2" id="KW-0472">Membrane</keyword>